<evidence type="ECO:0000256" key="1">
    <source>
        <dbReference type="SAM" id="MobiDB-lite"/>
    </source>
</evidence>
<proteinExistence type="predicted"/>
<reference evidence="2" key="1">
    <citation type="submission" date="2014-09" db="EMBL/GenBank/DDBJ databases">
        <authorList>
            <person name="Magalhaes I.L.F."/>
            <person name="Oliveira U."/>
            <person name="Santos F.R."/>
            <person name="Vidigal T.H.D.A."/>
            <person name="Brescovit A.D."/>
            <person name="Santos A.J."/>
        </authorList>
    </citation>
    <scope>NUCLEOTIDE SEQUENCE</scope>
    <source>
        <tissue evidence="2">Shoot tissue taken approximately 20 cm above the soil surface</tissue>
    </source>
</reference>
<name>A0A0A9EIE1_ARUDO</name>
<dbReference type="EMBL" id="GBRH01198034">
    <property type="protein sequence ID" value="JAD99861.1"/>
    <property type="molecule type" value="Transcribed_RNA"/>
</dbReference>
<accession>A0A0A9EIE1</accession>
<reference evidence="2" key="2">
    <citation type="journal article" date="2015" name="Data Brief">
        <title>Shoot transcriptome of the giant reed, Arundo donax.</title>
        <authorList>
            <person name="Barrero R.A."/>
            <person name="Guerrero F.D."/>
            <person name="Moolhuijzen P."/>
            <person name="Goolsby J.A."/>
            <person name="Tidwell J."/>
            <person name="Bellgard S.E."/>
            <person name="Bellgard M.I."/>
        </authorList>
    </citation>
    <scope>NUCLEOTIDE SEQUENCE</scope>
    <source>
        <tissue evidence="2">Shoot tissue taken approximately 20 cm above the soil surface</tissue>
    </source>
</reference>
<sequence>MEPMAKIRGNVKVKSKKEPKRHADGDQSLKWISKKICQKREPSNRSGSTSLRKRHHGGQRELYTAAPIPTHSLNKNSTKERNLRTYCSYNGENGI</sequence>
<protein>
    <submittedName>
        <fullName evidence="2">Uncharacterized protein</fullName>
    </submittedName>
</protein>
<feature type="compositionally biased region" description="Basic residues" evidence="1">
    <location>
        <begin position="9"/>
        <end position="20"/>
    </location>
</feature>
<organism evidence="2">
    <name type="scientific">Arundo donax</name>
    <name type="common">Giant reed</name>
    <name type="synonym">Donax arundinaceus</name>
    <dbReference type="NCBI Taxonomy" id="35708"/>
    <lineage>
        <taxon>Eukaryota</taxon>
        <taxon>Viridiplantae</taxon>
        <taxon>Streptophyta</taxon>
        <taxon>Embryophyta</taxon>
        <taxon>Tracheophyta</taxon>
        <taxon>Spermatophyta</taxon>
        <taxon>Magnoliopsida</taxon>
        <taxon>Liliopsida</taxon>
        <taxon>Poales</taxon>
        <taxon>Poaceae</taxon>
        <taxon>PACMAD clade</taxon>
        <taxon>Arundinoideae</taxon>
        <taxon>Arundineae</taxon>
        <taxon>Arundo</taxon>
    </lineage>
</organism>
<feature type="region of interest" description="Disordered" evidence="1">
    <location>
        <begin position="1"/>
        <end position="79"/>
    </location>
</feature>
<dbReference type="AlphaFoldDB" id="A0A0A9EIE1"/>
<evidence type="ECO:0000313" key="2">
    <source>
        <dbReference type="EMBL" id="JAD99861.1"/>
    </source>
</evidence>